<feature type="region of interest" description="Disordered" evidence="3">
    <location>
        <begin position="325"/>
        <end position="389"/>
    </location>
</feature>
<evidence type="ECO:0000256" key="1">
    <source>
        <dbReference type="ARBA" id="ARBA00010807"/>
    </source>
</evidence>
<feature type="compositionally biased region" description="Basic and acidic residues" evidence="3">
    <location>
        <begin position="325"/>
        <end position="343"/>
    </location>
</feature>
<protein>
    <submittedName>
        <fullName evidence="4">Dapper-like 3</fullName>
    </submittedName>
</protein>
<feature type="region of interest" description="Disordered" evidence="3">
    <location>
        <begin position="404"/>
        <end position="633"/>
    </location>
</feature>
<dbReference type="GO" id="GO:0005737">
    <property type="term" value="C:cytoplasm"/>
    <property type="evidence" value="ECO:0007669"/>
    <property type="project" value="TreeGrafter"/>
</dbReference>
<dbReference type="AlphaFoldDB" id="A0AAD5B701"/>
<feature type="compositionally biased region" description="Polar residues" evidence="3">
    <location>
        <begin position="368"/>
        <end position="378"/>
    </location>
</feature>
<evidence type="ECO:0000313" key="4">
    <source>
        <dbReference type="EMBL" id="KAI5629271.1"/>
    </source>
</evidence>
<dbReference type="InterPro" id="IPR024843">
    <property type="entry name" value="Dapper"/>
</dbReference>
<evidence type="ECO:0000313" key="5">
    <source>
        <dbReference type="Proteomes" id="UP001205998"/>
    </source>
</evidence>
<feature type="non-terminal residue" evidence="4">
    <location>
        <position position="1"/>
    </location>
</feature>
<dbReference type="PANTHER" id="PTHR15919:SF1">
    <property type="entry name" value="DAPPER HOMOLOG 3"/>
    <property type="match status" value="1"/>
</dbReference>
<gene>
    <name evidence="4" type="ORF">C0J50_8170</name>
</gene>
<organism evidence="4 5">
    <name type="scientific">Silurus asotus</name>
    <name type="common">Amur catfish</name>
    <name type="synonym">Parasilurus asotus</name>
    <dbReference type="NCBI Taxonomy" id="30991"/>
    <lineage>
        <taxon>Eukaryota</taxon>
        <taxon>Metazoa</taxon>
        <taxon>Chordata</taxon>
        <taxon>Craniata</taxon>
        <taxon>Vertebrata</taxon>
        <taxon>Euteleostomi</taxon>
        <taxon>Actinopterygii</taxon>
        <taxon>Neopterygii</taxon>
        <taxon>Teleostei</taxon>
        <taxon>Ostariophysi</taxon>
        <taxon>Siluriformes</taxon>
        <taxon>Siluridae</taxon>
        <taxon>Silurus</taxon>
    </lineage>
</organism>
<evidence type="ECO:0000256" key="3">
    <source>
        <dbReference type="SAM" id="MobiDB-lite"/>
    </source>
</evidence>
<feature type="compositionally biased region" description="Basic residues" evidence="3">
    <location>
        <begin position="546"/>
        <end position="558"/>
    </location>
</feature>
<accession>A0AAD5B701</accession>
<feature type="compositionally biased region" description="Low complexity" evidence="3">
    <location>
        <begin position="581"/>
        <end position="617"/>
    </location>
</feature>
<comment type="similarity">
    <text evidence="1">Belongs to the dapper family.</text>
</comment>
<sequence>MHRAFSFAMAPERSRYKGRLEETLAGLCELEMLKQRQESLVLSALALADSGPGCARAAWPLIRRCFPSSANLEHGDPGSAEQQVKVMWGLMAVLQQQVGELRVDSETSSVEHPIETGDSGPSSDLCEQRESPLDLGDLSSRTSFAIHTPSSSERLKSAGDTFVTGRDGLQDCVGSAVRSPVPHLLSVNQLPLMGLSKKGVEGERWLWPDANGAGDEDEPSAEDYHQAQHVETYILGLIQRRHVATRQCKPRTNMSPEARGVMRQSSLCRKEHVFISDHSKVSQSPEKQAWASYSLEDEQLGGFSSGEHLPSHYSRLEEQIPAHFSRPEEHHSTHYTRPEEKLSTHFPRPPISEIHSTPLDFPTGDLDPSSSEADSPQHYQLPHSPSSEEHLVNAQYIPAKPCQAPMRAKTSRAHAAPKAGRGNGTYSPERPQPKSRAVPKKCRFSEERAPAKKPGRKACRSQSENSLLGQKGVPERKYSTVERDTGRANQSKSRHQQIGLGHRRWRSTLELSQDEAEPTPEREVRRTRRSRPAAPTYVYNQTSQHLHQHHSHHFPHPHLHSDYPLHSPACRPEGGYKHPGPGEWESSLSEGESPGSSSMSSDSDESGGLVWPQQLAPPLAPPSPPTPSGAPLQSKALVKIKASHALKKKILRFRTGSLKVMTTV</sequence>
<dbReference type="GO" id="GO:0090090">
    <property type="term" value="P:negative regulation of canonical Wnt signaling pathway"/>
    <property type="evidence" value="ECO:0007669"/>
    <property type="project" value="TreeGrafter"/>
</dbReference>
<reference evidence="4" key="1">
    <citation type="submission" date="2018-07" db="EMBL/GenBank/DDBJ databases">
        <title>Comparative genomics of catfishes provides insights into carnivory and benthic adaptation.</title>
        <authorList>
            <person name="Zhang Y."/>
            <person name="Wang D."/>
            <person name="Peng Z."/>
            <person name="Zheng S."/>
            <person name="Shao F."/>
            <person name="Tao W."/>
        </authorList>
    </citation>
    <scope>NUCLEOTIDE SEQUENCE</scope>
    <source>
        <strain evidence="4">Chongqing</strain>
    </source>
</reference>
<dbReference type="EMBL" id="MU537915">
    <property type="protein sequence ID" value="KAI5629271.1"/>
    <property type="molecule type" value="Genomic_DNA"/>
</dbReference>
<dbReference type="Proteomes" id="UP001205998">
    <property type="component" value="Unassembled WGS sequence"/>
</dbReference>
<feature type="compositionally biased region" description="Pro residues" evidence="3">
    <location>
        <begin position="618"/>
        <end position="628"/>
    </location>
</feature>
<feature type="region of interest" description="Disordered" evidence="3">
    <location>
        <begin position="102"/>
        <end position="130"/>
    </location>
</feature>
<dbReference type="Pfam" id="PF15268">
    <property type="entry name" value="Dapper"/>
    <property type="match status" value="1"/>
</dbReference>
<evidence type="ECO:0000256" key="2">
    <source>
        <dbReference type="ARBA" id="ARBA00023054"/>
    </source>
</evidence>
<comment type="caution">
    <text evidence="4">The sequence shown here is derived from an EMBL/GenBank/DDBJ whole genome shotgun (WGS) entry which is preliminary data.</text>
</comment>
<name>A0AAD5B701_SILAS</name>
<dbReference type="PANTHER" id="PTHR15919">
    <property type="entry name" value="DAPPER-RELATED"/>
    <property type="match status" value="1"/>
</dbReference>
<keyword evidence="2" id="KW-0175">Coiled coil</keyword>
<proteinExistence type="inferred from homology"/>
<feature type="compositionally biased region" description="Basic and acidic residues" evidence="3">
    <location>
        <begin position="473"/>
        <end position="486"/>
    </location>
</feature>
<keyword evidence="5" id="KW-1185">Reference proteome</keyword>